<gene>
    <name evidence="15" type="primary">gmk</name>
    <name evidence="16" type="ORF">EHP00_2713</name>
    <name evidence="15" type="ORF">EHP00_974</name>
</gene>
<name>A0A1W0E6N1_9MICR</name>
<proteinExistence type="inferred from homology"/>
<dbReference type="STRING" id="646526.A0A1W0E6N1"/>
<dbReference type="EC" id="2.7.4.8" evidence="4"/>
<evidence type="ECO:0000256" key="13">
    <source>
        <dbReference type="SAM" id="MobiDB-lite"/>
    </source>
</evidence>
<evidence type="ECO:0000256" key="2">
    <source>
        <dbReference type="ARBA" id="ARBA00004496"/>
    </source>
</evidence>
<protein>
    <recommendedName>
        <fullName evidence="5">Guanylate kinase</fullName>
        <ecNumber evidence="4">2.7.4.8</ecNumber>
    </recommendedName>
    <alternativeName>
        <fullName evidence="11">GMP kinase</fullName>
    </alternativeName>
</protein>
<dbReference type="Pfam" id="PF00625">
    <property type="entry name" value="Guanylate_kin"/>
    <property type="match status" value="1"/>
</dbReference>
<feature type="domain" description="Guanylate kinase-like" evidence="14">
    <location>
        <begin position="25"/>
        <end position="201"/>
    </location>
</feature>
<comment type="caution">
    <text evidence="16">The sequence shown here is derived from an EMBL/GenBank/DDBJ whole genome shotgun (WGS) entry which is preliminary data.</text>
</comment>
<organism evidence="16 17">
    <name type="scientific">Ecytonucleospora hepatopenaei</name>
    <dbReference type="NCBI Taxonomy" id="646526"/>
    <lineage>
        <taxon>Eukaryota</taxon>
        <taxon>Fungi</taxon>
        <taxon>Fungi incertae sedis</taxon>
        <taxon>Microsporidia</taxon>
        <taxon>Enterocytozoonidae</taxon>
        <taxon>Ecytonucleospora</taxon>
    </lineage>
</organism>
<dbReference type="InterPro" id="IPR027417">
    <property type="entry name" value="P-loop_NTPase"/>
</dbReference>
<evidence type="ECO:0000256" key="8">
    <source>
        <dbReference type="ARBA" id="ARBA00022741"/>
    </source>
</evidence>
<dbReference type="FunFam" id="3.30.63.10:FF:000005">
    <property type="entry name" value="Guanylate kinase"/>
    <property type="match status" value="1"/>
</dbReference>
<sequence length="205" mass="24270">MEIKEEIKENGKKEEKDTNETKSTQRALAFFGCSCSGKTTIIKHILSKYREFVFSVSYTTRKMREGEKHGIDYFFVSKKEFEEKIKEGFFVEYTFFNENYYGTPKNQGDPRHIVIYDCDKKGIECFSSKLKNIKFVYVHAGEDEILDRLKQRKNITEEEINARKKTMKESMEFAKNFKFDFIVETSKSINLTLNEVDFIISTYFL</sequence>
<dbReference type="PANTHER" id="PTHR23117:SF13">
    <property type="entry name" value="GUANYLATE KINASE"/>
    <property type="match status" value="1"/>
</dbReference>
<comment type="subcellular location">
    <subcellularLocation>
        <location evidence="2">Cytoplasm</location>
    </subcellularLocation>
</comment>
<dbReference type="EMBL" id="MNPJ01000015">
    <property type="protein sequence ID" value="OQS54911.1"/>
    <property type="molecule type" value="Genomic_DNA"/>
</dbReference>
<dbReference type="Gene3D" id="3.40.50.300">
    <property type="entry name" value="P-loop containing nucleotide triphosphate hydrolases"/>
    <property type="match status" value="1"/>
</dbReference>
<evidence type="ECO:0000256" key="3">
    <source>
        <dbReference type="ARBA" id="ARBA00005790"/>
    </source>
</evidence>
<dbReference type="AlphaFoldDB" id="A0A1W0E6N1"/>
<keyword evidence="8" id="KW-0547">Nucleotide-binding</keyword>
<evidence type="ECO:0000256" key="6">
    <source>
        <dbReference type="ARBA" id="ARBA00022490"/>
    </source>
</evidence>
<evidence type="ECO:0000256" key="7">
    <source>
        <dbReference type="ARBA" id="ARBA00022679"/>
    </source>
</evidence>
<dbReference type="InterPro" id="IPR020590">
    <property type="entry name" value="Guanylate_kinase_CS"/>
</dbReference>
<evidence type="ECO:0000256" key="12">
    <source>
        <dbReference type="ARBA" id="ARBA00048594"/>
    </source>
</evidence>
<keyword evidence="17" id="KW-1185">Reference proteome</keyword>
<keyword evidence="6" id="KW-0963">Cytoplasm</keyword>
<dbReference type="VEuPathDB" id="MicrosporidiaDB:EHP00_974"/>
<evidence type="ECO:0000256" key="1">
    <source>
        <dbReference type="ARBA" id="ARBA00003531"/>
    </source>
</evidence>
<evidence type="ECO:0000313" key="15">
    <source>
        <dbReference type="EMBL" id="OQS53532.1"/>
    </source>
</evidence>
<keyword evidence="10" id="KW-0067">ATP-binding</keyword>
<evidence type="ECO:0000313" key="17">
    <source>
        <dbReference type="Proteomes" id="UP000192758"/>
    </source>
</evidence>
<feature type="region of interest" description="Disordered" evidence="13">
    <location>
        <begin position="1"/>
        <end position="20"/>
    </location>
</feature>
<reference evidence="16 17" key="1">
    <citation type="journal article" date="2017" name="Environ. Microbiol.">
        <title>Decay of the glycolytic pathway and adaptation to intranuclear parasitism within Enterocytozoonidae microsporidia.</title>
        <authorList>
            <person name="Wiredu Boakye D."/>
            <person name="Jaroenlak P."/>
            <person name="Prachumwat A."/>
            <person name="Williams T.A."/>
            <person name="Bateman K.S."/>
            <person name="Itsathitphaisarn O."/>
            <person name="Sritunyalucksana K."/>
            <person name="Paszkiewicz K.H."/>
            <person name="Moore K.A."/>
            <person name="Stentiford G.D."/>
            <person name="Williams B.A."/>
        </authorList>
    </citation>
    <scope>NUCLEOTIDE SEQUENCE [LARGE SCALE GENOMIC DNA]</scope>
    <source>
        <strain evidence="16 17">TH1</strain>
    </source>
</reference>
<keyword evidence="9" id="KW-0418">Kinase</keyword>
<dbReference type="SMART" id="SM00072">
    <property type="entry name" value="GuKc"/>
    <property type="match status" value="1"/>
</dbReference>
<evidence type="ECO:0000259" key="14">
    <source>
        <dbReference type="PROSITE" id="PS50052"/>
    </source>
</evidence>
<evidence type="ECO:0000256" key="4">
    <source>
        <dbReference type="ARBA" id="ARBA00012961"/>
    </source>
</evidence>
<keyword evidence="7" id="KW-0808">Transferase</keyword>
<evidence type="ECO:0000256" key="9">
    <source>
        <dbReference type="ARBA" id="ARBA00022777"/>
    </source>
</evidence>
<dbReference type="SUPFAM" id="SSF52540">
    <property type="entry name" value="P-loop containing nucleoside triphosphate hydrolases"/>
    <property type="match status" value="1"/>
</dbReference>
<comment type="catalytic activity">
    <reaction evidence="12">
        <text>GMP + ATP = GDP + ADP</text>
        <dbReference type="Rhea" id="RHEA:20780"/>
        <dbReference type="ChEBI" id="CHEBI:30616"/>
        <dbReference type="ChEBI" id="CHEBI:58115"/>
        <dbReference type="ChEBI" id="CHEBI:58189"/>
        <dbReference type="ChEBI" id="CHEBI:456216"/>
        <dbReference type="EC" id="2.7.4.8"/>
    </reaction>
</comment>
<dbReference type="PROSITE" id="PS00856">
    <property type="entry name" value="GUANYLATE_KINASE_1"/>
    <property type="match status" value="1"/>
</dbReference>
<comment type="function">
    <text evidence="1">Essential for recycling GMP and indirectly, cGMP.</text>
</comment>
<dbReference type="GO" id="GO:0004385">
    <property type="term" value="F:GMP kinase activity"/>
    <property type="evidence" value="ECO:0007669"/>
    <property type="project" value="UniProtKB-EC"/>
</dbReference>
<accession>A0A1W0E6N1</accession>
<dbReference type="GO" id="GO:0005524">
    <property type="term" value="F:ATP binding"/>
    <property type="evidence" value="ECO:0007669"/>
    <property type="project" value="UniProtKB-KW"/>
</dbReference>
<evidence type="ECO:0000256" key="10">
    <source>
        <dbReference type="ARBA" id="ARBA00022840"/>
    </source>
</evidence>
<evidence type="ECO:0000313" key="16">
    <source>
        <dbReference type="EMBL" id="OQS54911.1"/>
    </source>
</evidence>
<dbReference type="Proteomes" id="UP000192758">
    <property type="component" value="Unassembled WGS sequence"/>
</dbReference>
<dbReference type="VEuPathDB" id="MicrosporidiaDB:EHP00_2713"/>
<dbReference type="PANTHER" id="PTHR23117">
    <property type="entry name" value="GUANYLATE KINASE-RELATED"/>
    <property type="match status" value="1"/>
</dbReference>
<dbReference type="InterPro" id="IPR008145">
    <property type="entry name" value="GK/Ca_channel_bsu"/>
</dbReference>
<comment type="similarity">
    <text evidence="3">Belongs to the guanylate kinase family.</text>
</comment>
<dbReference type="PROSITE" id="PS50052">
    <property type="entry name" value="GUANYLATE_KINASE_2"/>
    <property type="match status" value="1"/>
</dbReference>
<dbReference type="EMBL" id="MNPJ01000030">
    <property type="protein sequence ID" value="OQS53532.1"/>
    <property type="molecule type" value="Genomic_DNA"/>
</dbReference>
<dbReference type="OrthoDB" id="6334211at2759"/>
<evidence type="ECO:0000256" key="11">
    <source>
        <dbReference type="ARBA" id="ARBA00030128"/>
    </source>
</evidence>
<dbReference type="GO" id="GO:0005829">
    <property type="term" value="C:cytosol"/>
    <property type="evidence" value="ECO:0007669"/>
    <property type="project" value="TreeGrafter"/>
</dbReference>
<dbReference type="InterPro" id="IPR008144">
    <property type="entry name" value="Guanylate_kin-like_dom"/>
</dbReference>
<evidence type="ECO:0000256" key="5">
    <source>
        <dbReference type="ARBA" id="ARBA00016296"/>
    </source>
</evidence>